<dbReference type="EMBL" id="BMAO01023622">
    <property type="protein sequence ID" value="GFQ89956.1"/>
    <property type="molecule type" value="Genomic_DNA"/>
</dbReference>
<name>A0A8X6KZJ8_TRICU</name>
<evidence type="ECO:0000313" key="3">
    <source>
        <dbReference type="Proteomes" id="UP000887116"/>
    </source>
</evidence>
<dbReference type="Gene3D" id="2.60.210.10">
    <property type="entry name" value="Apoptosis, Tumor Necrosis Factor Receptor Associated Protein 2, Chain A"/>
    <property type="match status" value="1"/>
</dbReference>
<gene>
    <name evidence="2" type="primary">Tdpoz3_25</name>
    <name evidence="2" type="ORF">TNCT_107151</name>
</gene>
<dbReference type="AlphaFoldDB" id="A0A8X6KZJ8"/>
<accession>A0A8X6KZJ8</accession>
<dbReference type="PROSITE" id="PS50144">
    <property type="entry name" value="MATH"/>
    <property type="match status" value="1"/>
</dbReference>
<protein>
    <submittedName>
        <fullName evidence="2">TD and POZ domain-containing protein 3</fullName>
    </submittedName>
</protein>
<keyword evidence="3" id="KW-1185">Reference proteome</keyword>
<comment type="caution">
    <text evidence="2">The sequence shown here is derived from an EMBL/GenBank/DDBJ whole genome shotgun (WGS) entry which is preliminary data.</text>
</comment>
<evidence type="ECO:0000259" key="1">
    <source>
        <dbReference type="PROSITE" id="PS50144"/>
    </source>
</evidence>
<organism evidence="2 3">
    <name type="scientific">Trichonephila clavata</name>
    <name type="common">Joro spider</name>
    <name type="synonym">Nephila clavata</name>
    <dbReference type="NCBI Taxonomy" id="2740835"/>
    <lineage>
        <taxon>Eukaryota</taxon>
        <taxon>Metazoa</taxon>
        <taxon>Ecdysozoa</taxon>
        <taxon>Arthropoda</taxon>
        <taxon>Chelicerata</taxon>
        <taxon>Arachnida</taxon>
        <taxon>Araneae</taxon>
        <taxon>Araneomorphae</taxon>
        <taxon>Entelegynae</taxon>
        <taxon>Araneoidea</taxon>
        <taxon>Nephilidae</taxon>
        <taxon>Trichonephila</taxon>
    </lineage>
</organism>
<sequence length="142" mass="16338">MAFSDFSKKSTCTFLWKIENVNYIWLKTLYKIESPVFVVDVLENTKWVMRLYPRGRSSANKIGFYLQRKDDGSSTDDIEVNFELAFLSGCGKTLCSSRSVKHTFSKDSIVGFDFFAHQSTVFSSIEYLPLNTFNSTMQSLEM</sequence>
<dbReference type="CDD" id="cd00121">
    <property type="entry name" value="MATH"/>
    <property type="match status" value="1"/>
</dbReference>
<evidence type="ECO:0000313" key="2">
    <source>
        <dbReference type="EMBL" id="GFQ89956.1"/>
    </source>
</evidence>
<reference evidence="2" key="1">
    <citation type="submission" date="2020-07" db="EMBL/GenBank/DDBJ databases">
        <title>Multicomponent nature underlies the extraordinary mechanical properties of spider dragline silk.</title>
        <authorList>
            <person name="Kono N."/>
            <person name="Nakamura H."/>
            <person name="Mori M."/>
            <person name="Yoshida Y."/>
            <person name="Ohtoshi R."/>
            <person name="Malay A.D."/>
            <person name="Moran D.A.P."/>
            <person name="Tomita M."/>
            <person name="Numata K."/>
            <person name="Arakawa K."/>
        </authorList>
    </citation>
    <scope>NUCLEOTIDE SEQUENCE</scope>
</reference>
<dbReference type="InterPro" id="IPR002083">
    <property type="entry name" value="MATH/TRAF_dom"/>
</dbReference>
<dbReference type="Proteomes" id="UP000887116">
    <property type="component" value="Unassembled WGS sequence"/>
</dbReference>
<dbReference type="Pfam" id="PF22486">
    <property type="entry name" value="MATH_2"/>
    <property type="match status" value="1"/>
</dbReference>
<dbReference type="InterPro" id="IPR008974">
    <property type="entry name" value="TRAF-like"/>
</dbReference>
<dbReference type="SUPFAM" id="SSF49599">
    <property type="entry name" value="TRAF domain-like"/>
    <property type="match status" value="1"/>
</dbReference>
<feature type="domain" description="MATH" evidence="1">
    <location>
        <begin position="11"/>
        <end position="139"/>
    </location>
</feature>
<proteinExistence type="predicted"/>
<dbReference type="OrthoDB" id="6436529at2759"/>